<dbReference type="PROSITE" id="PS51193">
    <property type="entry name" value="HELICASE_ATP_BIND_2"/>
    <property type="match status" value="1"/>
</dbReference>
<dbReference type="GO" id="GO:0003676">
    <property type="term" value="F:nucleic acid binding"/>
    <property type="evidence" value="ECO:0007669"/>
    <property type="project" value="InterPro"/>
</dbReference>
<dbReference type="GO" id="GO:0016818">
    <property type="term" value="F:hydrolase activity, acting on acid anhydrides, in phosphorus-containing anhydrides"/>
    <property type="evidence" value="ECO:0007669"/>
    <property type="project" value="InterPro"/>
</dbReference>
<keyword evidence="7" id="KW-0347">Helicase</keyword>
<evidence type="ECO:0000256" key="4">
    <source>
        <dbReference type="ARBA" id="ARBA00038058"/>
    </source>
</evidence>
<dbReference type="SUPFAM" id="SSF52540">
    <property type="entry name" value="P-loop containing nucleoside triphosphate hydrolases"/>
    <property type="match status" value="1"/>
</dbReference>
<dbReference type="PANTHER" id="PTHR11472:SF34">
    <property type="entry name" value="REGULATOR OF TELOMERE ELONGATION HELICASE 1"/>
    <property type="match status" value="1"/>
</dbReference>
<dbReference type="AlphaFoldDB" id="A0A1G7UB69"/>
<dbReference type="GO" id="GO:0005524">
    <property type="term" value="F:ATP binding"/>
    <property type="evidence" value="ECO:0007669"/>
    <property type="project" value="UniProtKB-KW"/>
</dbReference>
<proteinExistence type="inferred from homology"/>
<dbReference type="InterPro" id="IPR027417">
    <property type="entry name" value="P-loop_NTPase"/>
</dbReference>
<evidence type="ECO:0000313" key="8">
    <source>
        <dbReference type="Proteomes" id="UP000199415"/>
    </source>
</evidence>
<dbReference type="OrthoDB" id="9805194at2"/>
<evidence type="ECO:0000259" key="6">
    <source>
        <dbReference type="PROSITE" id="PS51193"/>
    </source>
</evidence>
<dbReference type="Gene3D" id="3.40.50.300">
    <property type="entry name" value="P-loop containing nucleotide triphosphate hydrolases"/>
    <property type="match status" value="2"/>
</dbReference>
<dbReference type="EMBL" id="FNCE01000013">
    <property type="protein sequence ID" value="SDG44000.1"/>
    <property type="molecule type" value="Genomic_DNA"/>
</dbReference>
<keyword evidence="1" id="KW-0547">Nucleotide-binding</keyword>
<evidence type="ECO:0000256" key="2">
    <source>
        <dbReference type="ARBA" id="ARBA00022801"/>
    </source>
</evidence>
<organism evidence="7 8">
    <name type="scientific">Limimonas halophila</name>
    <dbReference type="NCBI Taxonomy" id="1082479"/>
    <lineage>
        <taxon>Bacteria</taxon>
        <taxon>Pseudomonadati</taxon>
        <taxon>Pseudomonadota</taxon>
        <taxon>Alphaproteobacteria</taxon>
        <taxon>Rhodospirillales</taxon>
        <taxon>Rhodovibrionaceae</taxon>
        <taxon>Limimonas</taxon>
    </lineage>
</organism>
<name>A0A1G7UB69_9PROT</name>
<keyword evidence="8" id="KW-1185">Reference proteome</keyword>
<protein>
    <submittedName>
        <fullName evidence="7">ATP-dependent DNA helicase DinG</fullName>
    </submittedName>
</protein>
<dbReference type="InterPro" id="IPR006555">
    <property type="entry name" value="ATP-dep_Helicase_C"/>
</dbReference>
<evidence type="ECO:0000256" key="3">
    <source>
        <dbReference type="ARBA" id="ARBA00022840"/>
    </source>
</evidence>
<comment type="similarity">
    <text evidence="4">Belongs to the helicase family. DinG subfamily.</text>
</comment>
<dbReference type="STRING" id="1082479.SAMN05216241_1133"/>
<dbReference type="Pfam" id="PF13307">
    <property type="entry name" value="Helicase_C_2"/>
    <property type="match status" value="1"/>
</dbReference>
<keyword evidence="3" id="KW-0067">ATP-binding</keyword>
<dbReference type="PANTHER" id="PTHR11472">
    <property type="entry name" value="DNA REPAIR DEAD HELICASE RAD3/XP-D SUBFAMILY MEMBER"/>
    <property type="match status" value="1"/>
</dbReference>
<dbReference type="GO" id="GO:0003678">
    <property type="term" value="F:DNA helicase activity"/>
    <property type="evidence" value="ECO:0007669"/>
    <property type="project" value="TreeGrafter"/>
</dbReference>
<reference evidence="7 8" key="1">
    <citation type="submission" date="2016-10" db="EMBL/GenBank/DDBJ databases">
        <authorList>
            <person name="de Groot N.N."/>
        </authorList>
    </citation>
    <scope>NUCLEOTIDE SEQUENCE [LARGE SCALE GENOMIC DNA]</scope>
    <source>
        <strain evidence="7 8">DSM 25584</strain>
    </source>
</reference>
<dbReference type="RefSeq" id="WP_090021566.1">
    <property type="nucleotide sequence ID" value="NZ_FNCE01000013.1"/>
</dbReference>
<gene>
    <name evidence="7" type="ORF">SAMN05216241_1133</name>
</gene>
<feature type="region of interest" description="Disordered" evidence="5">
    <location>
        <begin position="1"/>
        <end position="20"/>
    </location>
</feature>
<evidence type="ECO:0000256" key="5">
    <source>
        <dbReference type="SAM" id="MobiDB-lite"/>
    </source>
</evidence>
<dbReference type="InterPro" id="IPR045028">
    <property type="entry name" value="DinG/Rad3-like"/>
</dbReference>
<accession>A0A1G7UB69</accession>
<dbReference type="Proteomes" id="UP000199415">
    <property type="component" value="Unassembled WGS sequence"/>
</dbReference>
<evidence type="ECO:0000256" key="1">
    <source>
        <dbReference type="ARBA" id="ARBA00022741"/>
    </source>
</evidence>
<dbReference type="SMART" id="SM00491">
    <property type="entry name" value="HELICc2"/>
    <property type="match status" value="1"/>
</dbReference>
<evidence type="ECO:0000313" key="7">
    <source>
        <dbReference type="EMBL" id="SDG44000.1"/>
    </source>
</evidence>
<feature type="domain" description="Helicase ATP-binding" evidence="6">
    <location>
        <begin position="206"/>
        <end position="499"/>
    </location>
</feature>
<dbReference type="GO" id="GO:0006139">
    <property type="term" value="P:nucleobase-containing compound metabolic process"/>
    <property type="evidence" value="ECO:0007669"/>
    <property type="project" value="InterPro"/>
</dbReference>
<sequence length="925" mass="101387">MTGLPANDDRPSGPVSLPRAPALAPGLRQAAWMDGEGEIALLDHATAAERLREQPPIVCHARSIARRLGQDAIPAYDVLELFAFVRPARVVTPTPRGLAAALGLPRPDDLEAAAVTVQRAAAALLQELAARNDRDAAPIAWRMARGGWRWGPHVLAALGVDNDGDGPPRQGVGMKAWDRLGEWSEHAPEPPPGNQPVEPDEARTRLAELLGPNAEARPQQADYASAVTQAFQPRDTPDAPNLVLAEAGTGVGKTLGYIAPASVWSDKNAGPVWMATYTRNLQTQLDGELDRLYPEPREKRRKVVVRKGRENYLCLLNLEEAVNTLNVSSRDAVAVGLMARWTAATRDGDLVGGDFPGWLPDLVGRARTLGLADRRGECIFSACPHYKKCFIEGAVRRARRADLVVANHALVMIQAAMGQGDDGRLPQRYVFDEGHHVFDAADSAFSAHLSGREARELRRWLLGAERGGGRSGGRVRGLERRLDGLMGEDEATANALQDTLKAAALLPAEGWHQRIQRSAGEGACERFLQAVREQVYARVNRPNDPYSLEAELRPPTDALVHAAGELDGKLENLLTPMQRLLKALRQRLDDESDQLDSDTRRRIEATCRSLDQRGVTQVQAWRQMLSAIREGETPEAFVDWLMVERTGGQDIDVGFHRHWVDPTIPFAENVARPAQGMVVTSATLRDGSADPEANWRAAEMRTGADHLIGDAYRVEVPSPFDYAANTRVYVVRDVRKDDMDQVAAAYRELFLAAHGGALGLFTAITRLRAVHQRIGGPLEDAGLPLFAQHVDGLNVATLVDIFRAEEDACLLGTDAVRDGVDVPGRSLRCIVFDRVPWPRPDIRHKARREHFGGRKYDDMITRLRLKQAYGRLVRRADDHGVFVLLDPMFPSRLEGAFPEGVEVTRCGLADAVAGVRGFLGGPTGR</sequence>
<dbReference type="InterPro" id="IPR014013">
    <property type="entry name" value="Helic_SF1/SF2_ATP-bd_DinG/Rad3"/>
</dbReference>
<keyword evidence="2" id="KW-0378">Hydrolase</keyword>